<protein>
    <recommendedName>
        <fullName evidence="3">Phosphoribosyl transferase-like protein</fullName>
    </recommendedName>
</protein>
<dbReference type="InterPro" id="IPR000836">
    <property type="entry name" value="PRTase_dom"/>
</dbReference>
<organism evidence="1 2">
    <name type="scientific">Actinocorallia aurantiaca</name>
    <dbReference type="NCBI Taxonomy" id="46204"/>
    <lineage>
        <taxon>Bacteria</taxon>
        <taxon>Bacillati</taxon>
        <taxon>Actinomycetota</taxon>
        <taxon>Actinomycetes</taxon>
        <taxon>Streptosporangiales</taxon>
        <taxon>Thermomonosporaceae</taxon>
        <taxon>Actinocorallia</taxon>
    </lineage>
</organism>
<proteinExistence type="predicted"/>
<dbReference type="Gene3D" id="3.40.50.2020">
    <property type="match status" value="1"/>
</dbReference>
<name>A0ABN3UJ09_9ACTN</name>
<dbReference type="EMBL" id="BAAATZ010000026">
    <property type="protein sequence ID" value="GAA2733822.1"/>
    <property type="molecule type" value="Genomic_DNA"/>
</dbReference>
<dbReference type="Proteomes" id="UP001501842">
    <property type="component" value="Unassembled WGS sequence"/>
</dbReference>
<dbReference type="RefSeq" id="WP_344454320.1">
    <property type="nucleotide sequence ID" value="NZ_BAAATZ010000026.1"/>
</dbReference>
<gene>
    <name evidence="1" type="ORF">GCM10010439_54800</name>
</gene>
<dbReference type="InterPro" id="IPR029057">
    <property type="entry name" value="PRTase-like"/>
</dbReference>
<evidence type="ECO:0008006" key="3">
    <source>
        <dbReference type="Google" id="ProtNLM"/>
    </source>
</evidence>
<dbReference type="CDD" id="cd06223">
    <property type="entry name" value="PRTases_typeI"/>
    <property type="match status" value="1"/>
</dbReference>
<comment type="caution">
    <text evidence="1">The sequence shown here is derived from an EMBL/GenBank/DDBJ whole genome shotgun (WGS) entry which is preliminary data.</text>
</comment>
<sequence>MEVRYPWIFRGQRTIEEDDRGFPFVLDPPLAEKNRKAKKMRETTSAFERRILAARLPSALTVPEPDCVRGLRIMVYDDVFTGGNTLNAVAKKLKAAGATEVHGLVSWS</sequence>
<evidence type="ECO:0000313" key="2">
    <source>
        <dbReference type="Proteomes" id="UP001501842"/>
    </source>
</evidence>
<keyword evidence="2" id="KW-1185">Reference proteome</keyword>
<evidence type="ECO:0000313" key="1">
    <source>
        <dbReference type="EMBL" id="GAA2733822.1"/>
    </source>
</evidence>
<accession>A0ABN3UJ09</accession>
<reference evidence="1 2" key="1">
    <citation type="journal article" date="2019" name="Int. J. Syst. Evol. Microbiol.">
        <title>The Global Catalogue of Microorganisms (GCM) 10K type strain sequencing project: providing services to taxonomists for standard genome sequencing and annotation.</title>
        <authorList>
            <consortium name="The Broad Institute Genomics Platform"/>
            <consortium name="The Broad Institute Genome Sequencing Center for Infectious Disease"/>
            <person name="Wu L."/>
            <person name="Ma J."/>
        </authorList>
    </citation>
    <scope>NUCLEOTIDE SEQUENCE [LARGE SCALE GENOMIC DNA]</scope>
    <source>
        <strain evidence="1 2">JCM 8201</strain>
    </source>
</reference>
<dbReference type="SUPFAM" id="SSF53271">
    <property type="entry name" value="PRTase-like"/>
    <property type="match status" value="1"/>
</dbReference>